<dbReference type="Proteomes" id="UP000217785">
    <property type="component" value="Unassembled WGS sequence"/>
</dbReference>
<dbReference type="Gene3D" id="3.60.21.70">
    <property type="entry name" value="PhoD-like phosphatase"/>
    <property type="match status" value="1"/>
</dbReference>
<name>A0A292YRF9_9BACL</name>
<reference evidence="4" key="1">
    <citation type="submission" date="2017-07" db="EMBL/GenBank/DDBJ databases">
        <title>Draft genome sequence of Effusibacillus lacus strain skLN1.</title>
        <authorList>
            <person name="Watanabe M."/>
            <person name="Kojima H."/>
            <person name="Fukui M."/>
        </authorList>
    </citation>
    <scope>NUCLEOTIDE SEQUENCE [LARGE SCALE GENOMIC DNA]</scope>
    <source>
        <strain evidence="4">skLN1</strain>
    </source>
</reference>
<dbReference type="InterPro" id="IPR029052">
    <property type="entry name" value="Metallo-depent_PP-like"/>
</dbReference>
<dbReference type="InterPro" id="IPR032093">
    <property type="entry name" value="PhoD_N"/>
</dbReference>
<organism evidence="3 4">
    <name type="scientific">Effusibacillus lacus</name>
    <dbReference type="NCBI Taxonomy" id="1348429"/>
    <lineage>
        <taxon>Bacteria</taxon>
        <taxon>Bacillati</taxon>
        <taxon>Bacillota</taxon>
        <taxon>Bacilli</taxon>
        <taxon>Bacillales</taxon>
        <taxon>Alicyclobacillaceae</taxon>
        <taxon>Effusibacillus</taxon>
    </lineage>
</organism>
<feature type="domain" description="Phospholipase D N-terminal" evidence="2">
    <location>
        <begin position="60"/>
        <end position="182"/>
    </location>
</feature>
<dbReference type="InterPro" id="IPR038607">
    <property type="entry name" value="PhoD-like_sf"/>
</dbReference>
<evidence type="ECO:0000259" key="1">
    <source>
        <dbReference type="Pfam" id="PF09423"/>
    </source>
</evidence>
<dbReference type="CDD" id="cd07389">
    <property type="entry name" value="MPP_PhoD"/>
    <property type="match status" value="1"/>
</dbReference>
<dbReference type="SUPFAM" id="SSF56300">
    <property type="entry name" value="Metallo-dependent phosphatases"/>
    <property type="match status" value="1"/>
</dbReference>
<evidence type="ECO:0000259" key="2">
    <source>
        <dbReference type="Pfam" id="PF16655"/>
    </source>
</evidence>
<dbReference type="InterPro" id="IPR018946">
    <property type="entry name" value="PhoD-like_MPP"/>
</dbReference>
<evidence type="ECO:0000313" key="4">
    <source>
        <dbReference type="Proteomes" id="UP000217785"/>
    </source>
</evidence>
<feature type="domain" description="PhoD-like phosphatase metallophosphatase" evidence="1">
    <location>
        <begin position="195"/>
        <end position="510"/>
    </location>
</feature>
<comment type="caution">
    <text evidence="3">The sequence shown here is derived from an EMBL/GenBank/DDBJ whole genome shotgun (WGS) entry which is preliminary data.</text>
</comment>
<dbReference type="EMBL" id="BDUF01000076">
    <property type="protein sequence ID" value="GAX91050.1"/>
    <property type="molecule type" value="Genomic_DNA"/>
</dbReference>
<dbReference type="RefSeq" id="WP_165912494.1">
    <property type="nucleotide sequence ID" value="NZ_BDUF01000076.1"/>
</dbReference>
<dbReference type="Pfam" id="PF09423">
    <property type="entry name" value="PhoD"/>
    <property type="match status" value="1"/>
</dbReference>
<dbReference type="Gene3D" id="2.60.40.380">
    <property type="entry name" value="Purple acid phosphatase-like, N-terminal"/>
    <property type="match status" value="1"/>
</dbReference>
<gene>
    <name evidence="3" type="ORF">EFBL_2710</name>
</gene>
<evidence type="ECO:0000313" key="3">
    <source>
        <dbReference type="EMBL" id="GAX91050.1"/>
    </source>
</evidence>
<dbReference type="PANTHER" id="PTHR43606">
    <property type="entry name" value="PHOSPHATASE, PUTATIVE (AFU_ORTHOLOGUE AFUA_6G08710)-RELATED"/>
    <property type="match status" value="1"/>
</dbReference>
<dbReference type="Pfam" id="PF16655">
    <property type="entry name" value="PhoD_N"/>
    <property type="match status" value="1"/>
</dbReference>
<accession>A0A292YRF9</accession>
<dbReference type="PANTHER" id="PTHR43606:SF2">
    <property type="entry name" value="ALKALINE PHOSPHATASE FAMILY PROTEIN (AFU_ORTHOLOGUE AFUA_5G03860)"/>
    <property type="match status" value="1"/>
</dbReference>
<keyword evidence="4" id="KW-1185">Reference proteome</keyword>
<sequence length="622" mass="69681">MDSRRRLFLKSLLAGSAFFLVENFNSNGLVKITMAAGNGKTASVPVFTPSFTPGYGFPQSVASGDPTPTGAMIWTRVDPEMVQGISTNQFDSGLIQWLENPNRSRVNSSVAEAIANGQFVMFEVSAAENFSSVALRGYAPIYKDFDNVVKVDLDGRLLHESVYYYRFITRFGHVTKTGKFKTLAESNSTPDNCRFAFVSCADYTNGYYNAYRFLAEESLDFVVHLGDYIYESVGDPNYQNPLPDRQIKLPGNTSKAFTLEDYRTLYRTYRSDPDLQKLHETHAVIAIWDDHEFANDTYYPAVAPDDSPESNPSRRLTANQVWFEYMPARLIFDASKGFKDSLKIYRAIRIGNLAELILTDERLYRSAHPCGEGLLGERYLADGCEKMNDPSQSMLGVATSGQRDWFLNRVQNSTAIWKIWGNEVQYTPLKLFGKYLNLDAWDGFAGERKIITQELKNAGVRNFLVITGDLHTYEANLVKVDYEQDPDHAAVGVEFMVGSVTSSNLKELVEQAVYGRVSGSNPIPLPVLQEILNQITGPVLNTSDVVVSEAIKKLSTLVLLENPWIKLFDSTTHGYCVMELAMNKAVCTAYSVDTVKSREAKKYLLWECEVPSGQASLNIVTR</sequence>
<dbReference type="InterPro" id="IPR052900">
    <property type="entry name" value="Phospholipid_Metab_Enz"/>
</dbReference>
<proteinExistence type="predicted"/>
<dbReference type="AlphaFoldDB" id="A0A292YRF9"/>
<protein>
    <submittedName>
        <fullName evidence="3">Alkaline phosphatase D</fullName>
    </submittedName>
</protein>